<name>A0A0G4FGT5_9ALVE</name>
<feature type="compositionally biased region" description="Polar residues" evidence="1">
    <location>
        <begin position="261"/>
        <end position="270"/>
    </location>
</feature>
<gene>
    <name evidence="2" type="ORF">Cvel_16922</name>
</gene>
<feature type="region of interest" description="Disordered" evidence="1">
    <location>
        <begin position="228"/>
        <end position="302"/>
    </location>
</feature>
<feature type="region of interest" description="Disordered" evidence="1">
    <location>
        <begin position="61"/>
        <end position="106"/>
    </location>
</feature>
<feature type="compositionally biased region" description="Low complexity" evidence="1">
    <location>
        <begin position="82"/>
        <end position="106"/>
    </location>
</feature>
<protein>
    <submittedName>
        <fullName evidence="2">Uncharacterized protein</fullName>
    </submittedName>
</protein>
<evidence type="ECO:0000313" key="2">
    <source>
        <dbReference type="EMBL" id="CEM12608.1"/>
    </source>
</evidence>
<sequence length="403" mass="44599">MHRAAAFSFLNKGLSLSGTASHLKFLEEKHRQILLGYPGLPRHVLRLHKIACAVRRSRHPSIDQSPLMGSEKETEVETQCGPLPRWSSSSSSSSSSSFPSPSRSSLCPSVSLASKVLSRPLLTCRPVLYAVFSSRSTGTALIATKYEPAAVDFFDRCNIARQRQDDLEPYRWIREEGPSNLYLYPIEVLDRNRRRDFYDAVLQRRLFWERTLEHLIDTLASSSLEAPDSIGNEPLLESHSHTESPTPSQPSREKNWRPWINSPSRVSPSQRECRRVDVQPDSSVACSSGPARSASSTGSCGGLVEDFTRGLEVVERNRGKESSTLGRESGVGENGGDLGSALCGTSEQDLTKEVKGALETRQMRNLQGGDLERDERADSNSQLFWEDLDGEQGTGATQILSFS</sequence>
<accession>A0A0G4FGT5</accession>
<organism evidence="2">
    <name type="scientific">Chromera velia CCMP2878</name>
    <dbReference type="NCBI Taxonomy" id="1169474"/>
    <lineage>
        <taxon>Eukaryota</taxon>
        <taxon>Sar</taxon>
        <taxon>Alveolata</taxon>
        <taxon>Colpodellida</taxon>
        <taxon>Chromeraceae</taxon>
        <taxon>Chromera</taxon>
    </lineage>
</organism>
<feature type="compositionally biased region" description="Basic and acidic residues" evidence="1">
    <location>
        <begin position="349"/>
        <end position="362"/>
    </location>
</feature>
<proteinExistence type="predicted"/>
<evidence type="ECO:0000256" key="1">
    <source>
        <dbReference type="SAM" id="MobiDB-lite"/>
    </source>
</evidence>
<feature type="region of interest" description="Disordered" evidence="1">
    <location>
        <begin position="316"/>
        <end position="390"/>
    </location>
</feature>
<dbReference type="EMBL" id="CDMZ01000359">
    <property type="protein sequence ID" value="CEM12608.1"/>
    <property type="molecule type" value="Genomic_DNA"/>
</dbReference>
<dbReference type="VEuPathDB" id="CryptoDB:Cvel_16922"/>
<dbReference type="AlphaFoldDB" id="A0A0G4FGT5"/>
<reference evidence="2" key="1">
    <citation type="submission" date="2014-11" db="EMBL/GenBank/DDBJ databases">
        <authorList>
            <person name="Otto D Thomas"/>
            <person name="Naeem Raeece"/>
        </authorList>
    </citation>
    <scope>NUCLEOTIDE SEQUENCE</scope>
</reference>